<reference evidence="1 2" key="1">
    <citation type="submission" date="2016-03" db="EMBL/GenBank/DDBJ databases">
        <authorList>
            <person name="Ploux O."/>
        </authorList>
    </citation>
    <scope>NUCLEOTIDE SEQUENCE [LARGE SCALE GENOMIC DNA]</scope>
    <source>
        <strain evidence="1 2">URUG2</strain>
    </source>
</reference>
<dbReference type="OrthoDB" id="2331083at2759"/>
<dbReference type="GO" id="GO:0055085">
    <property type="term" value="P:transmembrane transport"/>
    <property type="evidence" value="ECO:0007669"/>
    <property type="project" value="InterPro"/>
</dbReference>
<keyword evidence="2" id="KW-1185">Reference proteome</keyword>
<protein>
    <recommendedName>
        <fullName evidence="3">Purine nucleoside permease</fullName>
    </recommendedName>
</protein>
<dbReference type="PANTHER" id="PTHR38643">
    <property type="entry name" value="PURINE NUCLEOSIDE PERMEASE C285.05-RELATED"/>
    <property type="match status" value="1"/>
</dbReference>
<dbReference type="STRING" id="112498.A0A2D3VJ18"/>
<dbReference type="Pfam" id="PF06516">
    <property type="entry name" value="NUP"/>
    <property type="match status" value="1"/>
</dbReference>
<accession>A0A2D3VJ18</accession>
<proteinExistence type="predicted"/>
<dbReference type="InterPro" id="IPR009486">
    <property type="entry name" value="Pur_nuclsid_perm"/>
</dbReference>
<sequence length="195" mass="21215">MGAKTLDGRMFEVAQRAKLVDSERAVAHRAMYSSNAARQGPGVILGDTAASNAFFHGKLMGEAADRIARLYTDGQADYCMTALEDTATLAALLRGALDERLDFSRIILMRSGSNFDRPYSDDHLPTVPFIMDHGGFEPAIRNLFSVGQVIVDEILEQWASTFEDGLQPENYVGDLLGSLGGSPSYGPHRSAEEQV</sequence>
<name>A0A2D3VJ18_9PEZI</name>
<evidence type="ECO:0008006" key="3">
    <source>
        <dbReference type="Google" id="ProtNLM"/>
    </source>
</evidence>
<dbReference type="RefSeq" id="XP_023631065.1">
    <property type="nucleotide sequence ID" value="XM_023775297.1"/>
</dbReference>
<dbReference type="Proteomes" id="UP000225277">
    <property type="component" value="Unassembled WGS sequence"/>
</dbReference>
<dbReference type="AlphaFoldDB" id="A0A2D3VJ18"/>
<dbReference type="PANTHER" id="PTHR38643:SF1">
    <property type="entry name" value="PURINE NUCLEOSIDE PERMEASE C285.05-RELATED"/>
    <property type="match status" value="1"/>
</dbReference>
<organism evidence="1 2">
    <name type="scientific">Ramularia collo-cygni</name>
    <dbReference type="NCBI Taxonomy" id="112498"/>
    <lineage>
        <taxon>Eukaryota</taxon>
        <taxon>Fungi</taxon>
        <taxon>Dikarya</taxon>
        <taxon>Ascomycota</taxon>
        <taxon>Pezizomycotina</taxon>
        <taxon>Dothideomycetes</taxon>
        <taxon>Dothideomycetidae</taxon>
        <taxon>Mycosphaerellales</taxon>
        <taxon>Mycosphaerellaceae</taxon>
        <taxon>Ramularia</taxon>
    </lineage>
</organism>
<gene>
    <name evidence="1" type="ORF">RCC_10064</name>
</gene>
<dbReference type="GeneID" id="35605115"/>
<dbReference type="EMBL" id="FJUY01000020">
    <property type="protein sequence ID" value="CZT24341.1"/>
    <property type="molecule type" value="Genomic_DNA"/>
</dbReference>
<dbReference type="GO" id="GO:0005783">
    <property type="term" value="C:endoplasmic reticulum"/>
    <property type="evidence" value="ECO:0007669"/>
    <property type="project" value="TreeGrafter"/>
</dbReference>
<evidence type="ECO:0000313" key="2">
    <source>
        <dbReference type="Proteomes" id="UP000225277"/>
    </source>
</evidence>
<evidence type="ECO:0000313" key="1">
    <source>
        <dbReference type="EMBL" id="CZT24341.1"/>
    </source>
</evidence>